<comment type="caution">
    <text evidence="3">The sequence shown here is derived from an EMBL/GenBank/DDBJ whole genome shotgun (WGS) entry which is preliminary data.</text>
</comment>
<dbReference type="PANTHER" id="PTHR12205">
    <property type="entry name" value="CENTROMERE/KINETOCHORE PROTEIN ZW10"/>
    <property type="match status" value="1"/>
</dbReference>
<dbReference type="Proteomes" id="UP001049176">
    <property type="component" value="Chromosome 4"/>
</dbReference>
<feature type="compositionally biased region" description="Acidic residues" evidence="1">
    <location>
        <begin position="505"/>
        <end position="526"/>
    </location>
</feature>
<feature type="domain" description="ZW10 C-terminal helical" evidence="2">
    <location>
        <begin position="766"/>
        <end position="908"/>
    </location>
</feature>
<sequence length="918" mass="102321">MAFPVPSHLPRRAEPQDVTSKILSKMDEATNKTLNSSLARAWLNELDETIQSTKQRIHDRIHSDYPQFEEQLVTSRTIQERLRTLKNNVDDLGNSISNPETGLVPTLMDALKAHSALAREAAKAKIRHEALEHLSKCYAKYQELSSLSEAGKLPSAIHCCENLSQLIQCAPSPLEQTTVMRDLKQKFNATRARTEEQLSDAFVRSVSVSFQEVSIHGLVQVRQSETSLSLQDILSSLSSDALSNHLSTLRRDITTHFIEGFLKQPLSLTSSSEGEVHKLLWFPSPPNNEALPTRLSNLSQTLEFMSIHFFSKLPAPQQKTFPRSLCKSLANNVLNTLLIPALPSSFADLPPYLELVQEAVAFEKKYVIELLGNNDNDEQVKQWAGGVGNHYERRRRTSVLDETRKAIIEPENPSDVFVVEVEISREHENPAVIPIQPPVDEPPFKHDDETWGFDSDDKADVDGWGFDDDVEEKTDAASSTEVPQSDGNADSGEEPDPGDAWGWNTEEDQSFDSGEATDESAWDDPWGESSASSDAAEVQSPPPSIKPAKVARRLEKLANKGKKRNIDSVSSSSPEMVQSTDSNSRSPPRSSAPMQPPLKTPKGPPELSLTLPKETYVVSSRMRQILAIVNDVLRESHQFASSHLTTNHDPEAAQPGSVLARTAASVVDLYRALFPSVFSAQLESVEGPIRYSNNCLYLSQEVEHLGASHNLKELQDCGHRLKVLGNSWYADAIEKYRTSVDKILSEGASGFTYTGEQDRYDECESAMNRVIQEIRRLQRWKNLLTKSKYYMAVGLVVDAALSRVLQDILELPDIPEIESHRLGELCRILHALEGLFVEDPEQPSFVAAYVPSWLKYSYLSELLEASMADITYLFESGVLVDFQIDELIKLVKALFADTPLRTSTINKLQVGHPVMSEA</sequence>
<feature type="compositionally biased region" description="Basic and acidic residues" evidence="1">
    <location>
        <begin position="442"/>
        <end position="461"/>
    </location>
</feature>
<reference evidence="3" key="1">
    <citation type="journal article" date="2021" name="Genome Biol. Evol.">
        <title>The assembled and annotated genome of the fairy-ring fungus Marasmius oreades.</title>
        <authorList>
            <person name="Hiltunen M."/>
            <person name="Ament-Velasquez S.L."/>
            <person name="Johannesson H."/>
        </authorList>
    </citation>
    <scope>NUCLEOTIDE SEQUENCE</scope>
    <source>
        <strain evidence="3">03SP1</strain>
    </source>
</reference>
<dbReference type="GO" id="GO:1990423">
    <property type="term" value="C:RZZ complex"/>
    <property type="evidence" value="ECO:0007669"/>
    <property type="project" value="TreeGrafter"/>
</dbReference>
<keyword evidence="4" id="KW-1185">Reference proteome</keyword>
<dbReference type="KEGG" id="more:E1B28_007279"/>
<accession>A0A9P7S1D9</accession>
<dbReference type="AlphaFoldDB" id="A0A9P7S1D9"/>
<feature type="compositionally biased region" description="Polar residues" evidence="1">
    <location>
        <begin position="476"/>
        <end position="488"/>
    </location>
</feature>
<dbReference type="OrthoDB" id="534815at2759"/>
<dbReference type="GO" id="GO:0006888">
    <property type="term" value="P:endoplasmic reticulum to Golgi vesicle-mediated transport"/>
    <property type="evidence" value="ECO:0007669"/>
    <property type="project" value="TreeGrafter"/>
</dbReference>
<dbReference type="EMBL" id="CM032184">
    <property type="protein sequence ID" value="KAG7093614.1"/>
    <property type="molecule type" value="Genomic_DNA"/>
</dbReference>
<dbReference type="GeneID" id="66076355"/>
<name>A0A9P7S1D9_9AGAR</name>
<protein>
    <recommendedName>
        <fullName evidence="2">ZW10 C-terminal helical domain-containing protein</fullName>
    </recommendedName>
</protein>
<dbReference type="GO" id="GO:0005737">
    <property type="term" value="C:cytoplasm"/>
    <property type="evidence" value="ECO:0007669"/>
    <property type="project" value="GOC"/>
</dbReference>
<evidence type="ECO:0000313" key="3">
    <source>
        <dbReference type="EMBL" id="KAG7093614.1"/>
    </source>
</evidence>
<evidence type="ECO:0000256" key="1">
    <source>
        <dbReference type="SAM" id="MobiDB-lite"/>
    </source>
</evidence>
<evidence type="ECO:0000259" key="2">
    <source>
        <dbReference type="Pfam" id="PF22766"/>
    </source>
</evidence>
<dbReference type="InterPro" id="IPR046362">
    <property type="entry name" value="Zw10/DSL1_C_sf"/>
</dbReference>
<feature type="region of interest" description="Disordered" evidence="1">
    <location>
        <begin position="429"/>
        <end position="609"/>
    </location>
</feature>
<feature type="compositionally biased region" description="Low complexity" evidence="1">
    <location>
        <begin position="582"/>
        <end position="593"/>
    </location>
</feature>
<dbReference type="InterPro" id="IPR055148">
    <property type="entry name" value="ZW10_C_2"/>
</dbReference>
<feature type="compositionally biased region" description="Pro residues" evidence="1">
    <location>
        <begin position="594"/>
        <end position="604"/>
    </location>
</feature>
<organism evidence="3 4">
    <name type="scientific">Marasmius oreades</name>
    <name type="common">fairy-ring Marasmius</name>
    <dbReference type="NCBI Taxonomy" id="181124"/>
    <lineage>
        <taxon>Eukaryota</taxon>
        <taxon>Fungi</taxon>
        <taxon>Dikarya</taxon>
        <taxon>Basidiomycota</taxon>
        <taxon>Agaricomycotina</taxon>
        <taxon>Agaricomycetes</taxon>
        <taxon>Agaricomycetidae</taxon>
        <taxon>Agaricales</taxon>
        <taxon>Marasmiineae</taxon>
        <taxon>Marasmiaceae</taxon>
        <taxon>Marasmius</taxon>
    </lineage>
</organism>
<proteinExistence type="predicted"/>
<dbReference type="Pfam" id="PF22766">
    <property type="entry name" value="ZW10_C2"/>
    <property type="match status" value="1"/>
</dbReference>
<dbReference type="GO" id="GO:0007094">
    <property type="term" value="P:mitotic spindle assembly checkpoint signaling"/>
    <property type="evidence" value="ECO:0007669"/>
    <property type="project" value="TreeGrafter"/>
</dbReference>
<dbReference type="RefSeq" id="XP_043010084.1">
    <property type="nucleotide sequence ID" value="XM_043152000.1"/>
</dbReference>
<gene>
    <name evidence="3" type="ORF">E1B28_007279</name>
</gene>
<dbReference type="Gene3D" id="1.10.357.150">
    <property type="match status" value="1"/>
</dbReference>
<evidence type="ECO:0000313" key="4">
    <source>
        <dbReference type="Proteomes" id="UP001049176"/>
    </source>
</evidence>
<dbReference type="PANTHER" id="PTHR12205:SF0">
    <property type="entry name" value="CENTROMERE_KINETOCHORE PROTEIN ZW10 HOMOLOG"/>
    <property type="match status" value="1"/>
</dbReference>